<organism evidence="2 3">
    <name type="scientific">Anaerocolumna sedimenticola</name>
    <dbReference type="NCBI Taxonomy" id="2696063"/>
    <lineage>
        <taxon>Bacteria</taxon>
        <taxon>Bacillati</taxon>
        <taxon>Bacillota</taxon>
        <taxon>Clostridia</taxon>
        <taxon>Lachnospirales</taxon>
        <taxon>Lachnospiraceae</taxon>
        <taxon>Anaerocolumna</taxon>
    </lineage>
</organism>
<feature type="transmembrane region" description="Helical" evidence="1">
    <location>
        <begin position="42"/>
        <end position="62"/>
    </location>
</feature>
<evidence type="ECO:0008006" key="4">
    <source>
        <dbReference type="Google" id="ProtNLM"/>
    </source>
</evidence>
<keyword evidence="1" id="KW-0472">Membrane</keyword>
<name>A0A6P1TR33_9FIRM</name>
<dbReference type="Proteomes" id="UP000464314">
    <property type="component" value="Chromosome"/>
</dbReference>
<reference evidence="2 3" key="1">
    <citation type="submission" date="2020-01" db="EMBL/GenBank/DDBJ databases">
        <title>Genome analysis of Anaerocolumna sp. CBA3638.</title>
        <authorList>
            <person name="Kim J."/>
            <person name="Roh S.W."/>
        </authorList>
    </citation>
    <scope>NUCLEOTIDE SEQUENCE [LARGE SCALE GENOMIC DNA]</scope>
    <source>
        <strain evidence="2 3">CBA3638</strain>
    </source>
</reference>
<dbReference type="EMBL" id="CP048000">
    <property type="protein sequence ID" value="QHQ62807.1"/>
    <property type="molecule type" value="Genomic_DNA"/>
</dbReference>
<keyword evidence="1" id="KW-0812">Transmembrane</keyword>
<protein>
    <recommendedName>
        <fullName evidence="4">ABC-2 type transporter domain-containing protein</fullName>
    </recommendedName>
</protein>
<evidence type="ECO:0000256" key="1">
    <source>
        <dbReference type="SAM" id="Phobius"/>
    </source>
</evidence>
<dbReference type="KEGG" id="anr:Ana3638_20150"/>
<gene>
    <name evidence="2" type="ORF">Ana3638_20150</name>
</gene>
<accession>A0A6P1TR33</accession>
<sequence length="72" mass="8697">MIIVNMKYIIATRLPMLQFINPSSLITDSFYCLYYYDGYDRLFRNLYMLGILTVIFGLITYFEVRRREYASI</sequence>
<keyword evidence="1" id="KW-1133">Transmembrane helix</keyword>
<keyword evidence="3" id="KW-1185">Reference proteome</keyword>
<dbReference type="RefSeq" id="WP_161839628.1">
    <property type="nucleotide sequence ID" value="NZ_CP048000.1"/>
</dbReference>
<dbReference type="AlphaFoldDB" id="A0A6P1TR33"/>
<proteinExistence type="predicted"/>
<evidence type="ECO:0000313" key="2">
    <source>
        <dbReference type="EMBL" id="QHQ62807.1"/>
    </source>
</evidence>
<evidence type="ECO:0000313" key="3">
    <source>
        <dbReference type="Proteomes" id="UP000464314"/>
    </source>
</evidence>